<dbReference type="SUPFAM" id="SSF55729">
    <property type="entry name" value="Acyl-CoA N-acyltransferases (Nat)"/>
    <property type="match status" value="1"/>
</dbReference>
<reference evidence="4" key="1">
    <citation type="submission" date="2020-12" db="EMBL/GenBank/DDBJ databases">
        <title>Desulfobium dissulfuricans gen. nov., sp. nov., a novel mesophilic, sulfate-reducing bacterium isolated from a deep-sea hydrothermal vent.</title>
        <authorList>
            <person name="Hashimoto Y."/>
            <person name="Tame A."/>
            <person name="Sawayama S."/>
            <person name="Miyazaki J."/>
            <person name="Takai K."/>
            <person name="Nakagawa S."/>
        </authorList>
    </citation>
    <scope>NUCLEOTIDE SEQUENCE</scope>
    <source>
        <strain evidence="4">GF1</strain>
    </source>
</reference>
<name>A0A915TZ10_9BACT</name>
<protein>
    <submittedName>
        <fullName evidence="4">Acetyltransferase</fullName>
    </submittedName>
</protein>
<dbReference type="GO" id="GO:0008080">
    <property type="term" value="F:N-acetyltransferase activity"/>
    <property type="evidence" value="ECO:0007669"/>
    <property type="project" value="InterPro"/>
</dbReference>
<evidence type="ECO:0000256" key="2">
    <source>
        <dbReference type="ARBA" id="ARBA00023315"/>
    </source>
</evidence>
<dbReference type="PROSITE" id="PS51186">
    <property type="entry name" value="GNAT"/>
    <property type="match status" value="1"/>
</dbReference>
<organism evidence="4 5">
    <name type="scientific">Desulfolithobacter dissulfuricans</name>
    <dbReference type="NCBI Taxonomy" id="2795293"/>
    <lineage>
        <taxon>Bacteria</taxon>
        <taxon>Pseudomonadati</taxon>
        <taxon>Thermodesulfobacteriota</taxon>
        <taxon>Desulfobulbia</taxon>
        <taxon>Desulfobulbales</taxon>
        <taxon>Desulfobulbaceae</taxon>
        <taxon>Desulfolithobacter</taxon>
    </lineage>
</organism>
<dbReference type="GO" id="GO:0005737">
    <property type="term" value="C:cytoplasm"/>
    <property type="evidence" value="ECO:0007669"/>
    <property type="project" value="TreeGrafter"/>
</dbReference>
<keyword evidence="2" id="KW-0012">Acyltransferase</keyword>
<dbReference type="InterPro" id="IPR000182">
    <property type="entry name" value="GNAT_dom"/>
</dbReference>
<dbReference type="Gene3D" id="3.40.630.30">
    <property type="match status" value="1"/>
</dbReference>
<evidence type="ECO:0000313" key="4">
    <source>
        <dbReference type="EMBL" id="BCO08431.1"/>
    </source>
</evidence>
<dbReference type="PANTHER" id="PTHR43626">
    <property type="entry name" value="ACYL-COA N-ACYLTRANSFERASE"/>
    <property type="match status" value="1"/>
</dbReference>
<dbReference type="KEGG" id="ddu:GF1_08070"/>
<sequence length="161" mass="17842">MPGRIRPARMGDVPDIHGLLRQFASQGLLLGRSISSLYDSLRDFIVFEADGAIQGVCALHICWEDLAEIRSLAVPEQQQGRGIGTKLVNSCLDEARSLEIGQVFTLTYQPGFFRKLGFTDIDKRDLPHKIWSDCLNCPQFPDCDEEALIWTSPDFSAAGTG</sequence>
<evidence type="ECO:0000313" key="5">
    <source>
        <dbReference type="Proteomes" id="UP001063350"/>
    </source>
</evidence>
<dbReference type="AlphaFoldDB" id="A0A915TZ10"/>
<dbReference type="InterPro" id="IPR045039">
    <property type="entry name" value="NSI-like"/>
</dbReference>
<proteinExistence type="predicted"/>
<dbReference type="Pfam" id="PF00583">
    <property type="entry name" value="Acetyltransf_1"/>
    <property type="match status" value="1"/>
</dbReference>
<accession>A0A915TZ10</accession>
<dbReference type="InterPro" id="IPR016181">
    <property type="entry name" value="Acyl_CoA_acyltransferase"/>
</dbReference>
<dbReference type="PANTHER" id="PTHR43626:SF4">
    <property type="entry name" value="GCN5-RELATED N-ACETYLTRANSFERASE 2, CHLOROPLASTIC"/>
    <property type="match status" value="1"/>
</dbReference>
<keyword evidence="1" id="KW-0808">Transferase</keyword>
<keyword evidence="5" id="KW-1185">Reference proteome</keyword>
<dbReference type="EMBL" id="AP024233">
    <property type="protein sequence ID" value="BCO08431.1"/>
    <property type="molecule type" value="Genomic_DNA"/>
</dbReference>
<dbReference type="RefSeq" id="WP_267928331.1">
    <property type="nucleotide sequence ID" value="NZ_AP024233.1"/>
</dbReference>
<evidence type="ECO:0000259" key="3">
    <source>
        <dbReference type="PROSITE" id="PS51186"/>
    </source>
</evidence>
<dbReference type="CDD" id="cd04301">
    <property type="entry name" value="NAT_SF"/>
    <property type="match status" value="1"/>
</dbReference>
<gene>
    <name evidence="4" type="ORF">GF1_08070</name>
</gene>
<feature type="domain" description="N-acetyltransferase" evidence="3">
    <location>
        <begin position="3"/>
        <end position="137"/>
    </location>
</feature>
<dbReference type="NCBIfam" id="NF005840">
    <property type="entry name" value="PRK07757.1"/>
    <property type="match status" value="1"/>
</dbReference>
<evidence type="ECO:0000256" key="1">
    <source>
        <dbReference type="ARBA" id="ARBA00022679"/>
    </source>
</evidence>
<dbReference type="Proteomes" id="UP001063350">
    <property type="component" value="Chromosome"/>
</dbReference>